<gene>
    <name evidence="1" type="ORF">GOB93_07010</name>
</gene>
<organism evidence="1 2">
    <name type="scientific">Acetobacter musti</name>
    <dbReference type="NCBI Taxonomy" id="864732"/>
    <lineage>
        <taxon>Bacteria</taxon>
        <taxon>Pseudomonadati</taxon>
        <taxon>Pseudomonadota</taxon>
        <taxon>Alphaproteobacteria</taxon>
        <taxon>Acetobacterales</taxon>
        <taxon>Acetobacteraceae</taxon>
        <taxon>Acetobacter</taxon>
    </lineage>
</organism>
<keyword evidence="2" id="KW-1185">Reference proteome</keyword>
<evidence type="ECO:0000313" key="2">
    <source>
        <dbReference type="Proteomes" id="UP000635278"/>
    </source>
</evidence>
<name>A0ABX0JR26_9PROT</name>
<dbReference type="EMBL" id="WOTB01000007">
    <property type="protein sequence ID" value="NHN84395.1"/>
    <property type="molecule type" value="Genomic_DNA"/>
</dbReference>
<evidence type="ECO:0000313" key="1">
    <source>
        <dbReference type="EMBL" id="NHN84395.1"/>
    </source>
</evidence>
<reference evidence="1 2" key="1">
    <citation type="journal article" date="2020" name="Int. J. Syst. Evol. Microbiol.">
        <title>Novel acetic acid bacteria from cider fermentations: Acetobacter conturbans sp. nov. and Acetobacter fallax sp. nov.</title>
        <authorList>
            <person name="Sombolestani A.S."/>
            <person name="Cleenwerck I."/>
            <person name="Cnockaert M."/>
            <person name="Borremans W."/>
            <person name="Wieme A.D."/>
            <person name="De Vuyst L."/>
            <person name="Vandamme P."/>
        </authorList>
    </citation>
    <scope>NUCLEOTIDE SEQUENCE [LARGE SCALE GENOMIC DNA]</scope>
    <source>
        <strain evidence="1 2">LMG 30640</strain>
    </source>
</reference>
<dbReference type="RefSeq" id="WP_173582794.1">
    <property type="nucleotide sequence ID" value="NZ_WOTB01000007.1"/>
</dbReference>
<sequence length="112" mass="12962">MTFANRRQSRTLLCTSLSQRLFYLRGCFKSLPVKSPLNRKEIFGEAFLKASEDAAFLGKRRHPKTFIVFIKGLSWRAFFEAGLDERINGTKNIILFVCYERLYPGKAFETVS</sequence>
<dbReference type="Proteomes" id="UP000635278">
    <property type="component" value="Unassembled WGS sequence"/>
</dbReference>
<protein>
    <recommendedName>
        <fullName evidence="3">Transposase</fullName>
    </recommendedName>
</protein>
<comment type="caution">
    <text evidence="1">The sequence shown here is derived from an EMBL/GenBank/DDBJ whole genome shotgun (WGS) entry which is preliminary data.</text>
</comment>
<accession>A0ABX0JR26</accession>
<evidence type="ECO:0008006" key="3">
    <source>
        <dbReference type="Google" id="ProtNLM"/>
    </source>
</evidence>
<proteinExistence type="predicted"/>